<accession>A0ABP8JRL0</accession>
<dbReference type="Proteomes" id="UP001500635">
    <property type="component" value="Unassembled WGS sequence"/>
</dbReference>
<dbReference type="PANTHER" id="PTHR10668">
    <property type="entry name" value="PHYTOENE DEHYDROGENASE"/>
    <property type="match status" value="1"/>
</dbReference>
<keyword evidence="2" id="KW-1185">Reference proteome</keyword>
<dbReference type="Gene3D" id="3.50.50.60">
    <property type="entry name" value="FAD/NAD(P)-binding domain"/>
    <property type="match status" value="1"/>
</dbReference>
<gene>
    <name evidence="1" type="ORF">GCM10023147_27570</name>
</gene>
<dbReference type="PRINTS" id="PR00420">
    <property type="entry name" value="RNGMNOXGNASE"/>
</dbReference>
<organism evidence="1 2">
    <name type="scientific">Tsukamurella soli</name>
    <dbReference type="NCBI Taxonomy" id="644556"/>
    <lineage>
        <taxon>Bacteria</taxon>
        <taxon>Bacillati</taxon>
        <taxon>Actinomycetota</taxon>
        <taxon>Actinomycetes</taxon>
        <taxon>Mycobacteriales</taxon>
        <taxon>Tsukamurellaceae</taxon>
        <taxon>Tsukamurella</taxon>
    </lineage>
</organism>
<reference evidence="2" key="1">
    <citation type="journal article" date="2019" name="Int. J. Syst. Evol. Microbiol.">
        <title>The Global Catalogue of Microorganisms (GCM) 10K type strain sequencing project: providing services to taxonomists for standard genome sequencing and annotation.</title>
        <authorList>
            <consortium name="The Broad Institute Genomics Platform"/>
            <consortium name="The Broad Institute Genome Sequencing Center for Infectious Disease"/>
            <person name="Wu L."/>
            <person name="Ma J."/>
        </authorList>
    </citation>
    <scope>NUCLEOTIDE SEQUENCE [LARGE SCALE GENOMIC DNA]</scope>
    <source>
        <strain evidence="2">JCM 17688</strain>
    </source>
</reference>
<dbReference type="Pfam" id="PF13450">
    <property type="entry name" value="NAD_binding_8"/>
    <property type="match status" value="1"/>
</dbReference>
<proteinExistence type="predicted"/>
<dbReference type="EMBL" id="BAABFR010000040">
    <property type="protein sequence ID" value="GAA4394961.1"/>
    <property type="molecule type" value="Genomic_DNA"/>
</dbReference>
<evidence type="ECO:0000313" key="2">
    <source>
        <dbReference type="Proteomes" id="UP001500635"/>
    </source>
</evidence>
<dbReference type="PANTHER" id="PTHR10668:SF105">
    <property type="entry name" value="DEHYDROGENASE-RELATED"/>
    <property type="match status" value="1"/>
</dbReference>
<dbReference type="RefSeq" id="WP_344996709.1">
    <property type="nucleotide sequence ID" value="NZ_BAABFR010000040.1"/>
</dbReference>
<sequence length="481" mass="49987">MSTATVVGGGPNGLAAAITLAQKGIEVTVLEAADTVGGGVRSSTDVLPGLVVDNCAAIHPMAVGSPFVRAARLDRYGLEWRAPEIDCAQPLDGGRAGVLHRSVEQTATGLGADAGLWRTLFAGPSAGFDALGEDIMGPLVRIPAHPLRLARFGAPTVAPASALARAFRTRAGRALFGGVAVHTFRPLHLPLTSAIGLGIVTAGHRYGWPVVAGGSGRLTDAMVAALTDLGGRIETGQRIDTATDLPPADVTLFDLAPPAVARILGDRLPSRVCKSLSAFRFGPGAFKVDFAVAGGVPWTDPNVRRAGTVHLGGDFAEMAATERMIARGEMPERPFVLVGQQYLADPSRSDGDIHPLYAYAHVPNGYSGDATEAIAAQIERFAPGFRDRIVGTAVRSTTEMSRYNANYVGGDICTGAKDIRQLVFGPRPTVHPYDLGLPGMYICSAATPPGPGAHGMCGANAAAAALRHLTHSSATFERSLK</sequence>
<comment type="caution">
    <text evidence="1">The sequence shown here is derived from an EMBL/GenBank/DDBJ whole genome shotgun (WGS) entry which is preliminary data.</text>
</comment>
<protein>
    <submittedName>
        <fullName evidence="1">NAD(P)/FAD-dependent oxidoreductase</fullName>
    </submittedName>
</protein>
<name>A0ABP8JRL0_9ACTN</name>
<dbReference type="SUPFAM" id="SSF51905">
    <property type="entry name" value="FAD/NAD(P)-binding domain"/>
    <property type="match status" value="1"/>
</dbReference>
<evidence type="ECO:0000313" key="1">
    <source>
        <dbReference type="EMBL" id="GAA4394961.1"/>
    </source>
</evidence>
<dbReference type="InterPro" id="IPR036188">
    <property type="entry name" value="FAD/NAD-bd_sf"/>
</dbReference>